<evidence type="ECO:0000256" key="2">
    <source>
        <dbReference type="ARBA" id="ARBA00010651"/>
    </source>
</evidence>
<keyword evidence="5" id="KW-0479">Metal-binding</keyword>
<evidence type="ECO:0000256" key="13">
    <source>
        <dbReference type="SAM" id="MobiDB-lite"/>
    </source>
</evidence>
<dbReference type="Gene3D" id="2.102.10.10">
    <property type="entry name" value="Rieske [2Fe-2S] iron-sulphur domain"/>
    <property type="match status" value="1"/>
</dbReference>
<evidence type="ECO:0000256" key="4">
    <source>
        <dbReference type="ARBA" id="ARBA00022714"/>
    </source>
</evidence>
<dbReference type="InterPro" id="IPR036922">
    <property type="entry name" value="Rieske_2Fe-2S_sf"/>
</dbReference>
<accession>G7DY02</accession>
<dbReference type="SUPFAM" id="SSF81502">
    <property type="entry name" value="ISP transmembrane anchor"/>
    <property type="match status" value="1"/>
</dbReference>
<sequence>MAGTPGIARSWQNFATIQRKAITLAPTSTVSHRGTPIAQRLNLAASQPHDDHGHGEGGVAGPQGRGDHASVPRWASTAQLAAGGLIRSKTALFAAPTGELQFRHMSRSSKASATATEAPPQKGLRTSHPGTPLGTAMNAQSTASVPDFSHYTKGNTEASGRAFSYFMVGTFGLLTAAGAKSLVSDFLANMAASADVLALAKVEIAMGDIPEGKNVLIKWRGKPVFIRHRTPAEIEEANAVDVKSLRDPQKDSDRTQKPEWLVMIGVCTHLGCVPIGEAGDFGGWYCPCHGSHYDISGRVRRGPAPLNLEVPEYSFGDDDMLVIG</sequence>
<evidence type="ECO:0000259" key="14">
    <source>
        <dbReference type="PROSITE" id="PS51296"/>
    </source>
</evidence>
<keyword evidence="9" id="KW-0472">Membrane</keyword>
<comment type="cofactor">
    <cofactor evidence="11">
        <name>[2Fe-2S] cluster</name>
        <dbReference type="ChEBI" id="CHEBI:190135"/>
    </cofactor>
</comment>
<dbReference type="InterPro" id="IPR017941">
    <property type="entry name" value="Rieske_2Fe-2S"/>
</dbReference>
<feature type="domain" description="Rieske" evidence="14">
    <location>
        <begin position="254"/>
        <end position="322"/>
    </location>
</feature>
<keyword evidence="7" id="KW-0408">Iron</keyword>
<keyword evidence="16" id="KW-1185">Reference proteome</keyword>
<dbReference type="GO" id="GO:0046872">
    <property type="term" value="F:metal ion binding"/>
    <property type="evidence" value="ECO:0007669"/>
    <property type="project" value="UniProtKB-KW"/>
</dbReference>
<comment type="subcellular location">
    <subcellularLocation>
        <location evidence="1">Membrane</location>
        <topology evidence="1">Single-pass membrane protein</topology>
    </subcellularLocation>
</comment>
<dbReference type="STRING" id="764103.G7DY02"/>
<comment type="similarity">
    <text evidence="2">Belongs to the Rieske iron-sulfur protein family.</text>
</comment>
<reference evidence="15 16" key="1">
    <citation type="journal article" date="2011" name="J. Gen. Appl. Microbiol.">
        <title>Draft genome sequencing of the enigmatic basidiomycete Mixia osmundae.</title>
        <authorList>
            <person name="Nishida H."/>
            <person name="Nagatsuka Y."/>
            <person name="Sugiyama J."/>
        </authorList>
    </citation>
    <scope>NUCLEOTIDE SEQUENCE [LARGE SCALE GENOMIC DNA]</scope>
    <source>
        <strain evidence="16">CBS 9802 / IAM 14324 / JCM 22182 / KY 12970</strain>
    </source>
</reference>
<dbReference type="GO" id="GO:0008121">
    <property type="term" value="F:quinol-cytochrome-c reductase activity"/>
    <property type="evidence" value="ECO:0007669"/>
    <property type="project" value="InterPro"/>
</dbReference>
<dbReference type="PANTHER" id="PTHR10134">
    <property type="entry name" value="CYTOCHROME B-C1 COMPLEX SUBUNIT RIESKE, MITOCHONDRIAL"/>
    <property type="match status" value="1"/>
</dbReference>
<dbReference type="InParanoid" id="G7DY02"/>
<evidence type="ECO:0000256" key="11">
    <source>
        <dbReference type="ARBA" id="ARBA00034078"/>
    </source>
</evidence>
<dbReference type="AlphaFoldDB" id="G7DY02"/>
<dbReference type="GO" id="GO:0051537">
    <property type="term" value="F:2 iron, 2 sulfur cluster binding"/>
    <property type="evidence" value="ECO:0007669"/>
    <property type="project" value="UniProtKB-KW"/>
</dbReference>
<name>G7DY02_MIXOS</name>
<keyword evidence="6" id="KW-1133">Transmembrane helix</keyword>
<feature type="region of interest" description="Disordered" evidence="13">
    <location>
        <begin position="103"/>
        <end position="138"/>
    </location>
</feature>
<feature type="region of interest" description="Disordered" evidence="13">
    <location>
        <begin position="46"/>
        <end position="70"/>
    </location>
</feature>
<proteinExistence type="inferred from homology"/>
<comment type="caution">
    <text evidence="15">The sequence shown here is derived from an EMBL/GenBank/DDBJ whole genome shotgun (WGS) entry which is preliminary data.</text>
</comment>
<organism evidence="15 16">
    <name type="scientific">Mixia osmundae (strain CBS 9802 / IAM 14324 / JCM 22182 / KY 12970)</name>
    <dbReference type="NCBI Taxonomy" id="764103"/>
    <lineage>
        <taxon>Eukaryota</taxon>
        <taxon>Fungi</taxon>
        <taxon>Dikarya</taxon>
        <taxon>Basidiomycota</taxon>
        <taxon>Pucciniomycotina</taxon>
        <taxon>Mixiomycetes</taxon>
        <taxon>Mixiales</taxon>
        <taxon>Mixiaceae</taxon>
        <taxon>Mixia</taxon>
    </lineage>
</organism>
<dbReference type="FunCoup" id="G7DY02">
    <property type="interactions" value="243"/>
</dbReference>
<dbReference type="EMBL" id="BABT02000062">
    <property type="protein sequence ID" value="GAA95462.1"/>
    <property type="molecule type" value="Genomic_DNA"/>
</dbReference>
<dbReference type="SUPFAM" id="SSF50022">
    <property type="entry name" value="ISP domain"/>
    <property type="match status" value="1"/>
</dbReference>
<dbReference type="OMA" id="MSAPFCR"/>
<dbReference type="Gene3D" id="1.20.5.270">
    <property type="entry name" value="Ubiquinol cytochrome reductase, transmembrane domain"/>
    <property type="match status" value="1"/>
</dbReference>
<dbReference type="InterPro" id="IPR014349">
    <property type="entry name" value="Rieske_Fe-S_prot"/>
</dbReference>
<dbReference type="NCBIfam" id="TIGR01416">
    <property type="entry name" value="Rieske_proteo"/>
    <property type="match status" value="1"/>
</dbReference>
<dbReference type="HOGENOM" id="CLU_055690_0_0_1"/>
<dbReference type="RefSeq" id="XP_014569748.1">
    <property type="nucleotide sequence ID" value="XM_014714262.1"/>
</dbReference>
<evidence type="ECO:0000256" key="3">
    <source>
        <dbReference type="ARBA" id="ARBA00022692"/>
    </source>
</evidence>
<evidence type="ECO:0000256" key="6">
    <source>
        <dbReference type="ARBA" id="ARBA00022989"/>
    </source>
</evidence>
<dbReference type="PRINTS" id="PR00162">
    <property type="entry name" value="RIESKE"/>
</dbReference>
<evidence type="ECO:0000256" key="1">
    <source>
        <dbReference type="ARBA" id="ARBA00004167"/>
    </source>
</evidence>
<dbReference type="GO" id="GO:0016020">
    <property type="term" value="C:membrane"/>
    <property type="evidence" value="ECO:0007669"/>
    <property type="project" value="UniProtKB-SubCell"/>
</dbReference>
<dbReference type="InterPro" id="IPR006317">
    <property type="entry name" value="Ubiquinol_cyt_c_Rdtase_Fe-S-su"/>
</dbReference>
<dbReference type="PROSITE" id="PS51296">
    <property type="entry name" value="RIESKE"/>
    <property type="match status" value="1"/>
</dbReference>
<gene>
    <name evidence="15" type="primary">Mo02116</name>
    <name evidence="15" type="ORF">E5Q_02116</name>
</gene>
<reference evidence="15 16" key="2">
    <citation type="journal article" date="2012" name="Open Biol.">
        <title>Characteristics of nucleosomes and linker DNA regions on the genome of the basidiomycete Mixia osmundae revealed by mono- and dinucleosome mapping.</title>
        <authorList>
            <person name="Nishida H."/>
            <person name="Kondo S."/>
            <person name="Matsumoto T."/>
            <person name="Suzuki Y."/>
            <person name="Yoshikawa H."/>
            <person name="Taylor T.D."/>
            <person name="Sugiyama J."/>
        </authorList>
    </citation>
    <scope>NUCLEOTIDE SEQUENCE [LARGE SCALE GENOMIC DNA]</scope>
    <source>
        <strain evidence="16">CBS 9802 / IAM 14324 / JCM 22182 / KY 12970</strain>
    </source>
</reference>
<keyword evidence="10" id="KW-1015">Disulfide bond</keyword>
<dbReference type="eggNOG" id="KOG1671">
    <property type="taxonomic scope" value="Eukaryota"/>
</dbReference>
<protein>
    <recommendedName>
        <fullName evidence="12">Cytochrome b-c1 complex subunit Rieske, mitochondrial</fullName>
    </recommendedName>
</protein>
<dbReference type="OrthoDB" id="1637982at2759"/>
<evidence type="ECO:0000256" key="7">
    <source>
        <dbReference type="ARBA" id="ARBA00023004"/>
    </source>
</evidence>
<dbReference type="FunFam" id="2.102.10.10:FF:000001">
    <property type="entry name" value="Cytochrome b-c1 complex subunit Rieske, mitochondrial"/>
    <property type="match status" value="1"/>
</dbReference>
<dbReference type="InterPro" id="IPR037008">
    <property type="entry name" value="bc1_Rieske_TM_sf"/>
</dbReference>
<keyword evidence="3" id="KW-0812">Transmembrane</keyword>
<evidence type="ECO:0000313" key="16">
    <source>
        <dbReference type="Proteomes" id="UP000009131"/>
    </source>
</evidence>
<keyword evidence="4" id="KW-0001">2Fe-2S</keyword>
<dbReference type="InterPro" id="IPR005805">
    <property type="entry name" value="Rieske_Fe-S_prot_C"/>
</dbReference>
<dbReference type="Pfam" id="PF00355">
    <property type="entry name" value="Rieske"/>
    <property type="match status" value="1"/>
</dbReference>
<evidence type="ECO:0000256" key="10">
    <source>
        <dbReference type="ARBA" id="ARBA00023157"/>
    </source>
</evidence>
<evidence type="ECO:0000256" key="8">
    <source>
        <dbReference type="ARBA" id="ARBA00023014"/>
    </source>
</evidence>
<dbReference type="Pfam" id="PF02921">
    <property type="entry name" value="UCR_TM"/>
    <property type="match status" value="1"/>
</dbReference>
<evidence type="ECO:0000256" key="12">
    <source>
        <dbReference type="ARBA" id="ARBA00072517"/>
    </source>
</evidence>
<evidence type="ECO:0000256" key="9">
    <source>
        <dbReference type="ARBA" id="ARBA00023136"/>
    </source>
</evidence>
<dbReference type="CDD" id="cd03470">
    <property type="entry name" value="Rieske_cytochrome_bc1"/>
    <property type="match status" value="1"/>
</dbReference>
<dbReference type="InterPro" id="IPR004192">
    <property type="entry name" value="Rieske_TM"/>
</dbReference>
<dbReference type="Proteomes" id="UP000009131">
    <property type="component" value="Unassembled WGS sequence"/>
</dbReference>
<evidence type="ECO:0000256" key="5">
    <source>
        <dbReference type="ARBA" id="ARBA00022723"/>
    </source>
</evidence>
<evidence type="ECO:0000313" key="15">
    <source>
        <dbReference type="EMBL" id="GAA95462.1"/>
    </source>
</evidence>
<keyword evidence="8" id="KW-0411">Iron-sulfur</keyword>